<evidence type="ECO:0000313" key="2">
    <source>
        <dbReference type="Proteomes" id="UP000675880"/>
    </source>
</evidence>
<name>A0ABM8REX5_9BACT</name>
<evidence type="ECO:0000313" key="1">
    <source>
        <dbReference type="EMBL" id="CAE6748852.1"/>
    </source>
</evidence>
<dbReference type="Proteomes" id="UP000675880">
    <property type="component" value="Unassembled WGS sequence"/>
</dbReference>
<dbReference type="RefSeq" id="WP_213042281.1">
    <property type="nucleotide sequence ID" value="NZ_CAJNBJ010000016.1"/>
</dbReference>
<accession>A0ABM8REX5</accession>
<sequence length="146" mass="15777">MTRISWLAGIVILAALAVQAEVGPHRFSVDLPTGWQQAPHVRLVLERMTVAGGQPFKLRAAAIIEGAEPVMLGSTGIVGDRSVESAPRRLPTLLIDVTRPLHSLADRLASQQAITIHLEAVDGRNAPLKQLDWSVQSVRLEKGGRN</sequence>
<dbReference type="EMBL" id="CAJNBJ010000016">
    <property type="protein sequence ID" value="CAE6748852.1"/>
    <property type="molecule type" value="Genomic_DNA"/>
</dbReference>
<gene>
    <name evidence="1" type="ORF">NSPZN2_30069</name>
</gene>
<organism evidence="1 2">
    <name type="scientific">Nitrospira defluvii</name>
    <dbReference type="NCBI Taxonomy" id="330214"/>
    <lineage>
        <taxon>Bacteria</taxon>
        <taxon>Pseudomonadati</taxon>
        <taxon>Nitrospirota</taxon>
        <taxon>Nitrospiria</taxon>
        <taxon>Nitrospirales</taxon>
        <taxon>Nitrospiraceae</taxon>
        <taxon>Nitrospira</taxon>
    </lineage>
</organism>
<protein>
    <submittedName>
        <fullName evidence="1">Uncharacterized protein</fullName>
    </submittedName>
</protein>
<keyword evidence="2" id="KW-1185">Reference proteome</keyword>
<reference evidence="1 2" key="1">
    <citation type="submission" date="2021-02" db="EMBL/GenBank/DDBJ databases">
        <authorList>
            <person name="Han P."/>
        </authorList>
    </citation>
    <scope>NUCLEOTIDE SEQUENCE [LARGE SCALE GENOMIC DNA]</scope>
    <source>
        <strain evidence="1">Candidatus Nitrospira sp. ZN2</strain>
    </source>
</reference>
<proteinExistence type="predicted"/>
<comment type="caution">
    <text evidence="1">The sequence shown here is derived from an EMBL/GenBank/DDBJ whole genome shotgun (WGS) entry which is preliminary data.</text>
</comment>